<comment type="similarity">
    <text evidence="3">Belongs to the TPA1 family.</text>
</comment>
<feature type="region of interest" description="Disordered" evidence="13">
    <location>
        <begin position="541"/>
        <end position="588"/>
    </location>
</feature>
<keyword evidence="4" id="KW-0479">Metal-binding</keyword>
<keyword evidence="5" id="KW-0847">Vitamin C</keyword>
<comment type="caution">
    <text evidence="15">The sequence shown here is derived from an EMBL/GenBank/DDBJ whole genome shotgun (WGS) entry which is preliminary data.</text>
</comment>
<feature type="region of interest" description="Disordered" evidence="13">
    <location>
        <begin position="641"/>
        <end position="686"/>
    </location>
</feature>
<dbReference type="AlphaFoldDB" id="A0A8H3IN74"/>
<evidence type="ECO:0000256" key="8">
    <source>
        <dbReference type="ARBA" id="ARBA00023004"/>
    </source>
</evidence>
<keyword evidence="7" id="KW-0560">Oxidoreductase</keyword>
<comment type="cofactor">
    <cofactor evidence="1">
        <name>L-ascorbate</name>
        <dbReference type="ChEBI" id="CHEBI:38290"/>
    </cofactor>
</comment>
<protein>
    <recommendedName>
        <fullName evidence="12">uS12 prolyl 3,4-dihydroxylase</fullName>
    </recommendedName>
</protein>
<evidence type="ECO:0000256" key="11">
    <source>
        <dbReference type="ARBA" id="ARBA00051966"/>
    </source>
</evidence>
<dbReference type="OrthoDB" id="430522at2759"/>
<comment type="catalytic activity">
    <reaction evidence="11">
        <text>[ribosomal protein uS12]-(3S)-3-hydroxy-L-proline + 2-oxoglutarate + O2 = [ribosomal protein uS12]-(3S)-3,4-dihydroxy-L-proline + succinate + CO2</text>
        <dbReference type="Rhea" id="RHEA:54160"/>
        <dbReference type="Rhea" id="RHEA-COMP:13817"/>
        <dbReference type="Rhea" id="RHEA-COMP:13818"/>
        <dbReference type="ChEBI" id="CHEBI:15379"/>
        <dbReference type="ChEBI" id="CHEBI:16526"/>
        <dbReference type="ChEBI" id="CHEBI:16810"/>
        <dbReference type="ChEBI" id="CHEBI:30031"/>
        <dbReference type="ChEBI" id="CHEBI:85428"/>
        <dbReference type="ChEBI" id="CHEBI:138052"/>
    </reaction>
</comment>
<gene>
    <name evidence="15" type="ORF">IMSHALPRED_004739</name>
</gene>
<dbReference type="GO" id="GO:0009896">
    <property type="term" value="P:positive regulation of catabolic process"/>
    <property type="evidence" value="ECO:0007669"/>
    <property type="project" value="UniProtKB-ARBA"/>
</dbReference>
<dbReference type="GO" id="GO:0031418">
    <property type="term" value="F:L-ascorbic acid binding"/>
    <property type="evidence" value="ECO:0007669"/>
    <property type="project" value="UniProtKB-KW"/>
</dbReference>
<dbReference type="InterPro" id="IPR051842">
    <property type="entry name" value="uS12_prolyl_hydroxylase"/>
</dbReference>
<evidence type="ECO:0000256" key="13">
    <source>
        <dbReference type="SAM" id="MobiDB-lite"/>
    </source>
</evidence>
<evidence type="ECO:0000256" key="1">
    <source>
        <dbReference type="ARBA" id="ARBA00001961"/>
    </source>
</evidence>
<dbReference type="InterPro" id="IPR005123">
    <property type="entry name" value="Oxoglu/Fe-dep_dioxygenase_dom"/>
</dbReference>
<dbReference type="Pfam" id="PF13661">
    <property type="entry name" value="2OG-FeII_Oxy_4"/>
    <property type="match status" value="1"/>
</dbReference>
<dbReference type="Proteomes" id="UP000664534">
    <property type="component" value="Unassembled WGS sequence"/>
</dbReference>
<dbReference type="SMART" id="SM00702">
    <property type="entry name" value="P4Hc"/>
    <property type="match status" value="1"/>
</dbReference>
<dbReference type="PANTHER" id="PTHR12117">
    <property type="entry name" value="HISTONE ACETYLTRANSFERASE COMPLEX"/>
    <property type="match status" value="1"/>
</dbReference>
<comment type="subcellular location">
    <subcellularLocation>
        <location evidence="2">Nucleus</location>
    </subcellularLocation>
</comment>
<dbReference type="Gene3D" id="2.60.120.620">
    <property type="entry name" value="q2cbj1_9rhob like domain"/>
    <property type="match status" value="1"/>
</dbReference>
<dbReference type="GO" id="GO:0010604">
    <property type="term" value="P:positive regulation of macromolecule metabolic process"/>
    <property type="evidence" value="ECO:0007669"/>
    <property type="project" value="UniProtKB-ARBA"/>
</dbReference>
<evidence type="ECO:0000313" key="16">
    <source>
        <dbReference type="Proteomes" id="UP000664534"/>
    </source>
</evidence>
<dbReference type="GO" id="GO:0005634">
    <property type="term" value="C:nucleus"/>
    <property type="evidence" value="ECO:0007669"/>
    <property type="project" value="UniProtKB-SubCell"/>
</dbReference>
<reference evidence="15" key="1">
    <citation type="submission" date="2021-03" db="EMBL/GenBank/DDBJ databases">
        <authorList>
            <person name="Tagirdzhanova G."/>
        </authorList>
    </citation>
    <scope>NUCLEOTIDE SEQUENCE</scope>
</reference>
<keyword evidence="16" id="KW-1185">Reference proteome</keyword>
<feature type="region of interest" description="Disordered" evidence="13">
    <location>
        <begin position="494"/>
        <end position="527"/>
    </location>
</feature>
<feature type="compositionally biased region" description="Acidic residues" evidence="13">
    <location>
        <begin position="667"/>
        <end position="686"/>
    </location>
</feature>
<sequence length="686" mass="75886">MGRRKSDQVDDLEVAEKTKRRAPSHQDRFREGLFDGPVLDEYIKSYATSQPFRHGVIQNLISPSLLRNVRSEIQNLSFTPKETDIYKIHQSGDLANLDGLDGSSLKLLPSLLTLRDAMYSSDFREYLSTITGSGPLSGKKTDMAINVYTPGCHLLCHDDVIGSRRVSYILYLTDPDTPWKEEWGGALRLYPTQSYTDDDGVVTKIPSPDYSVSIAPAFNQLSFFAVQPGESFHDVQEVSAGDEKNDEESAGGRVRMAISGWYHIPQEGEDGHVKGLEERLADKSSLTQLQGKGDQYELPKTTSELYSKSLESSGDIGLPTPSSQEDPALSEEDLNFLLKYIAPTYLTPDTLESVSSIFTEECSLCLDTFLSRQFSDSIRHYIESQESQTLPSESTEIEETTSWAVARPPHKHQFLFQNLDSSKRDGSPLLDLLENLLPSEAFQKWLSLATGQTILSHDSLVRRFRRGRDYTLATGYEEEAPRIELCLSVTPTSGWVDDQTAEPEEDTTEGAAVKGTDKVTAPEDEPGVGGYLAYMAGEDEDVADHDDGSDHGVEVPLDMSTGARSTRAANPKKSKQDPAIYHASGDDEEDGVLFSMPACWNRLGVVLRDKGTMRFVKYVSRMAKGDRWDVVGEFNILDVIGDESDEEEGEGKVDDKEVGSEARGGADEGDEDGDNDNDDSSTEYSD</sequence>
<dbReference type="FunFam" id="2.60.120.620:FF:000014">
    <property type="entry name" value="Prolyl 3,4-dihydroxylase TPA1"/>
    <property type="match status" value="1"/>
</dbReference>
<dbReference type="Pfam" id="PF10637">
    <property type="entry name" value="Ofd1_CTDD"/>
    <property type="match status" value="1"/>
</dbReference>
<evidence type="ECO:0000256" key="9">
    <source>
        <dbReference type="ARBA" id="ARBA00023242"/>
    </source>
</evidence>
<evidence type="ECO:0000256" key="6">
    <source>
        <dbReference type="ARBA" id="ARBA00022964"/>
    </source>
</evidence>
<comment type="catalytic activity">
    <reaction evidence="10">
        <text>[ribosomal protein uS12]-L-proline + 2-oxoglutarate + O2 = [ribosomal protein uS12]-(3S)-3-hydroxy-L-proline + succinate + CO2</text>
        <dbReference type="Rhea" id="RHEA:54156"/>
        <dbReference type="Rhea" id="RHEA-COMP:13816"/>
        <dbReference type="Rhea" id="RHEA-COMP:13818"/>
        <dbReference type="ChEBI" id="CHEBI:15379"/>
        <dbReference type="ChEBI" id="CHEBI:16526"/>
        <dbReference type="ChEBI" id="CHEBI:16810"/>
        <dbReference type="ChEBI" id="CHEBI:30031"/>
        <dbReference type="ChEBI" id="CHEBI:50342"/>
        <dbReference type="ChEBI" id="CHEBI:85428"/>
    </reaction>
</comment>
<keyword evidence="9" id="KW-0539">Nucleus</keyword>
<dbReference type="GO" id="GO:0005737">
    <property type="term" value="C:cytoplasm"/>
    <property type="evidence" value="ECO:0007669"/>
    <property type="project" value="TreeGrafter"/>
</dbReference>
<evidence type="ECO:0000256" key="10">
    <source>
        <dbReference type="ARBA" id="ARBA00047444"/>
    </source>
</evidence>
<keyword evidence="6" id="KW-0223">Dioxygenase</keyword>
<dbReference type="GO" id="GO:0005506">
    <property type="term" value="F:iron ion binding"/>
    <property type="evidence" value="ECO:0007669"/>
    <property type="project" value="InterPro"/>
</dbReference>
<dbReference type="PROSITE" id="PS51471">
    <property type="entry name" value="FE2OG_OXY"/>
    <property type="match status" value="1"/>
</dbReference>
<dbReference type="InterPro" id="IPR039558">
    <property type="entry name" value="TPA1/OFD1_N"/>
</dbReference>
<dbReference type="EMBL" id="CAJPDT010000024">
    <property type="protein sequence ID" value="CAF9919854.1"/>
    <property type="molecule type" value="Genomic_DNA"/>
</dbReference>
<feature type="region of interest" description="Disordered" evidence="13">
    <location>
        <begin position="1"/>
        <end position="27"/>
    </location>
</feature>
<keyword evidence="8" id="KW-0408">Iron</keyword>
<organism evidence="15 16">
    <name type="scientific">Imshaugia aleurites</name>
    <dbReference type="NCBI Taxonomy" id="172621"/>
    <lineage>
        <taxon>Eukaryota</taxon>
        <taxon>Fungi</taxon>
        <taxon>Dikarya</taxon>
        <taxon>Ascomycota</taxon>
        <taxon>Pezizomycotina</taxon>
        <taxon>Lecanoromycetes</taxon>
        <taxon>OSLEUM clade</taxon>
        <taxon>Lecanoromycetidae</taxon>
        <taxon>Lecanorales</taxon>
        <taxon>Lecanorineae</taxon>
        <taxon>Parmeliaceae</taxon>
        <taxon>Imshaugia</taxon>
    </lineage>
</organism>
<evidence type="ECO:0000256" key="2">
    <source>
        <dbReference type="ARBA" id="ARBA00004123"/>
    </source>
</evidence>
<feature type="domain" description="Fe2OG dioxygenase" evidence="14">
    <location>
        <begin position="139"/>
        <end position="264"/>
    </location>
</feature>
<dbReference type="PANTHER" id="PTHR12117:SF0">
    <property type="entry name" value="PROLYL 3-HYDROXYLASE OGFOD1"/>
    <property type="match status" value="1"/>
</dbReference>
<feature type="compositionally biased region" description="Basic and acidic residues" evidence="13">
    <location>
        <begin position="650"/>
        <end position="666"/>
    </location>
</feature>
<feature type="region of interest" description="Disordered" evidence="13">
    <location>
        <begin position="309"/>
        <end position="328"/>
    </location>
</feature>
<dbReference type="InterPro" id="IPR043044">
    <property type="entry name" value="TPA1/Ofd1_C"/>
</dbReference>
<accession>A0A8H3IN74</accession>
<dbReference type="Gene3D" id="3.60.130.20">
    <property type="entry name" value="Oxoglutarate/iron-dependent oxygenase, C-terminal degradation domain"/>
    <property type="match status" value="1"/>
</dbReference>
<evidence type="ECO:0000256" key="5">
    <source>
        <dbReference type="ARBA" id="ARBA00022896"/>
    </source>
</evidence>
<evidence type="ECO:0000259" key="14">
    <source>
        <dbReference type="PROSITE" id="PS51471"/>
    </source>
</evidence>
<feature type="compositionally biased region" description="Acidic residues" evidence="13">
    <location>
        <begin position="499"/>
        <end position="508"/>
    </location>
</feature>
<dbReference type="GO" id="GO:0031543">
    <property type="term" value="F:peptidyl-proline dioxygenase activity"/>
    <property type="evidence" value="ECO:0007669"/>
    <property type="project" value="UniProtKB-ARBA"/>
</dbReference>
<dbReference type="GO" id="GO:0006449">
    <property type="term" value="P:regulation of translational termination"/>
    <property type="evidence" value="ECO:0007669"/>
    <property type="project" value="TreeGrafter"/>
</dbReference>
<dbReference type="InterPro" id="IPR019601">
    <property type="entry name" value="Oxoglutarate/Fe-dep_Oase_C"/>
</dbReference>
<name>A0A8H3IN74_9LECA</name>
<evidence type="ECO:0000313" key="15">
    <source>
        <dbReference type="EMBL" id="CAF9919854.1"/>
    </source>
</evidence>
<evidence type="ECO:0000256" key="4">
    <source>
        <dbReference type="ARBA" id="ARBA00022723"/>
    </source>
</evidence>
<evidence type="ECO:0000256" key="3">
    <source>
        <dbReference type="ARBA" id="ARBA00007443"/>
    </source>
</evidence>
<dbReference type="InterPro" id="IPR006620">
    <property type="entry name" value="Pro_4_hyd_alph"/>
</dbReference>
<proteinExistence type="inferred from homology"/>
<evidence type="ECO:0000256" key="7">
    <source>
        <dbReference type="ARBA" id="ARBA00023002"/>
    </source>
</evidence>
<evidence type="ECO:0000256" key="12">
    <source>
        <dbReference type="ARBA" id="ARBA00081607"/>
    </source>
</evidence>